<dbReference type="KEGG" id="clw:CLAC_02955"/>
<evidence type="ECO:0000259" key="17">
    <source>
        <dbReference type="PROSITE" id="PS51217"/>
    </source>
</evidence>
<dbReference type="Gene3D" id="1.10.10.160">
    <property type="match status" value="1"/>
</dbReference>
<dbReference type="OrthoDB" id="4812256at2"/>
<evidence type="ECO:0000256" key="15">
    <source>
        <dbReference type="PROSITE-ProRule" id="PRU00560"/>
    </source>
</evidence>
<dbReference type="InterPro" id="IPR027417">
    <property type="entry name" value="P-loop_NTPase"/>
</dbReference>
<keyword evidence="4" id="KW-0227">DNA damage</keyword>
<dbReference type="GO" id="GO:0004527">
    <property type="term" value="F:exonuclease activity"/>
    <property type="evidence" value="ECO:0007669"/>
    <property type="project" value="UniProtKB-KW"/>
</dbReference>
<evidence type="ECO:0000256" key="2">
    <source>
        <dbReference type="ARBA" id="ARBA00022722"/>
    </source>
</evidence>
<dbReference type="Pfam" id="PF12705">
    <property type="entry name" value="PDDEXK_1"/>
    <property type="match status" value="1"/>
</dbReference>
<keyword evidence="7" id="KW-0269">Exonuclease</keyword>
<feature type="binding site" evidence="15">
    <location>
        <begin position="42"/>
        <end position="49"/>
    </location>
    <ligand>
        <name>ATP</name>
        <dbReference type="ChEBI" id="CHEBI:30616"/>
    </ligand>
</feature>
<dbReference type="Gene3D" id="3.90.320.10">
    <property type="match status" value="1"/>
</dbReference>
<dbReference type="GO" id="GO:0005829">
    <property type="term" value="C:cytosol"/>
    <property type="evidence" value="ECO:0007669"/>
    <property type="project" value="TreeGrafter"/>
</dbReference>
<comment type="catalytic activity">
    <reaction evidence="14">
        <text>ATP + H2O = ADP + phosphate + H(+)</text>
        <dbReference type="Rhea" id="RHEA:13065"/>
        <dbReference type="ChEBI" id="CHEBI:15377"/>
        <dbReference type="ChEBI" id="CHEBI:15378"/>
        <dbReference type="ChEBI" id="CHEBI:30616"/>
        <dbReference type="ChEBI" id="CHEBI:43474"/>
        <dbReference type="ChEBI" id="CHEBI:456216"/>
        <dbReference type="EC" id="5.6.2.4"/>
    </reaction>
</comment>
<evidence type="ECO:0000256" key="4">
    <source>
        <dbReference type="ARBA" id="ARBA00022763"/>
    </source>
</evidence>
<comment type="similarity">
    <text evidence="1">Belongs to the helicase family. UvrD subfamily.</text>
</comment>
<keyword evidence="11" id="KW-0413">Isomerase</keyword>
<name>A0A0K2GYJ9_9CORY</name>
<evidence type="ECO:0000256" key="11">
    <source>
        <dbReference type="ARBA" id="ARBA00023235"/>
    </source>
</evidence>
<accession>A0A0K2GYJ9</accession>
<protein>
    <recommendedName>
        <fullName evidence="13">DNA 3'-5' helicase</fullName>
        <ecNumber evidence="13">5.6.2.4</ecNumber>
    </recommendedName>
</protein>
<proteinExistence type="inferred from homology"/>
<evidence type="ECO:0000256" key="1">
    <source>
        <dbReference type="ARBA" id="ARBA00009922"/>
    </source>
</evidence>
<dbReference type="SUPFAM" id="SSF52540">
    <property type="entry name" value="P-loop containing nucleoside triphosphate hydrolases"/>
    <property type="match status" value="1"/>
</dbReference>
<dbReference type="GO" id="GO:0000725">
    <property type="term" value="P:recombinational repair"/>
    <property type="evidence" value="ECO:0007669"/>
    <property type="project" value="TreeGrafter"/>
</dbReference>
<evidence type="ECO:0000256" key="10">
    <source>
        <dbReference type="ARBA" id="ARBA00023204"/>
    </source>
</evidence>
<evidence type="ECO:0000256" key="9">
    <source>
        <dbReference type="ARBA" id="ARBA00023125"/>
    </source>
</evidence>
<evidence type="ECO:0000256" key="7">
    <source>
        <dbReference type="ARBA" id="ARBA00022839"/>
    </source>
</evidence>
<evidence type="ECO:0000256" key="12">
    <source>
        <dbReference type="ARBA" id="ARBA00034617"/>
    </source>
</evidence>
<keyword evidence="5 15" id="KW-0378">Hydrolase</keyword>
<gene>
    <name evidence="18" type="ORF">CLAC_02955</name>
</gene>
<comment type="catalytic activity">
    <reaction evidence="12">
        <text>Couples ATP hydrolysis with the unwinding of duplex DNA by translocating in the 3'-5' direction.</text>
        <dbReference type="EC" id="5.6.2.4"/>
    </reaction>
</comment>
<dbReference type="GO" id="GO:0033202">
    <property type="term" value="C:DNA helicase complex"/>
    <property type="evidence" value="ECO:0007669"/>
    <property type="project" value="TreeGrafter"/>
</dbReference>
<evidence type="ECO:0000256" key="5">
    <source>
        <dbReference type="ARBA" id="ARBA00022801"/>
    </source>
</evidence>
<dbReference type="AlphaFoldDB" id="A0A0K2GYJ9"/>
<evidence type="ECO:0000313" key="18">
    <source>
        <dbReference type="EMBL" id="ALA66864.1"/>
    </source>
</evidence>
<evidence type="ECO:0000256" key="13">
    <source>
        <dbReference type="ARBA" id="ARBA00034808"/>
    </source>
</evidence>
<dbReference type="PROSITE" id="PS51198">
    <property type="entry name" value="UVRD_HELICASE_ATP_BIND"/>
    <property type="match status" value="1"/>
</dbReference>
<dbReference type="PROSITE" id="PS51217">
    <property type="entry name" value="UVRD_HELICASE_CTER"/>
    <property type="match status" value="1"/>
</dbReference>
<dbReference type="CDD" id="cd17932">
    <property type="entry name" value="DEXQc_UvrD"/>
    <property type="match status" value="1"/>
</dbReference>
<dbReference type="EMBL" id="CP006841">
    <property type="protein sequence ID" value="ALA66864.1"/>
    <property type="molecule type" value="Genomic_DNA"/>
</dbReference>
<dbReference type="STRING" id="1408189.CLAC_02955"/>
<dbReference type="Pfam" id="PF13361">
    <property type="entry name" value="UvrD_C"/>
    <property type="match status" value="1"/>
</dbReference>
<evidence type="ECO:0000256" key="8">
    <source>
        <dbReference type="ARBA" id="ARBA00022840"/>
    </source>
</evidence>
<dbReference type="GO" id="GO:0005524">
    <property type="term" value="F:ATP binding"/>
    <property type="evidence" value="ECO:0007669"/>
    <property type="project" value="UniProtKB-UniRule"/>
</dbReference>
<dbReference type="InterPro" id="IPR011335">
    <property type="entry name" value="Restrct_endonuc-II-like"/>
</dbReference>
<dbReference type="PANTHER" id="PTHR11070:SF55">
    <property type="entry name" value="DNA 3'-5' HELICASE"/>
    <property type="match status" value="1"/>
</dbReference>
<evidence type="ECO:0000313" key="19">
    <source>
        <dbReference type="Proteomes" id="UP000058446"/>
    </source>
</evidence>
<evidence type="ECO:0000259" key="16">
    <source>
        <dbReference type="PROSITE" id="PS51198"/>
    </source>
</evidence>
<dbReference type="InterPro" id="IPR038726">
    <property type="entry name" value="PDDEXK_AddAB-type"/>
</dbReference>
<dbReference type="InterPro" id="IPR014016">
    <property type="entry name" value="UvrD-like_ATP-bd"/>
</dbReference>
<dbReference type="InterPro" id="IPR011604">
    <property type="entry name" value="PDDEXK-like_dom_sf"/>
</dbReference>
<dbReference type="PANTHER" id="PTHR11070">
    <property type="entry name" value="UVRD / RECB / PCRA DNA HELICASE FAMILY MEMBER"/>
    <property type="match status" value="1"/>
</dbReference>
<feature type="domain" description="UvrD-like helicase ATP-binding" evidence="16">
    <location>
        <begin position="21"/>
        <end position="356"/>
    </location>
</feature>
<keyword evidence="2" id="KW-0540">Nuclease</keyword>
<dbReference type="GO" id="GO:0043138">
    <property type="term" value="F:3'-5' DNA helicase activity"/>
    <property type="evidence" value="ECO:0007669"/>
    <property type="project" value="UniProtKB-EC"/>
</dbReference>
<evidence type="ECO:0000256" key="6">
    <source>
        <dbReference type="ARBA" id="ARBA00022806"/>
    </source>
</evidence>
<evidence type="ECO:0000256" key="3">
    <source>
        <dbReference type="ARBA" id="ARBA00022741"/>
    </source>
</evidence>
<dbReference type="InterPro" id="IPR014017">
    <property type="entry name" value="DNA_helicase_UvrD-like_C"/>
</dbReference>
<dbReference type="EC" id="5.6.2.4" evidence="13"/>
<organism evidence="18 19">
    <name type="scientific">Corynebacterium lactis RW2-5</name>
    <dbReference type="NCBI Taxonomy" id="1408189"/>
    <lineage>
        <taxon>Bacteria</taxon>
        <taxon>Bacillati</taxon>
        <taxon>Actinomycetota</taxon>
        <taxon>Actinomycetes</taxon>
        <taxon>Mycobacteriales</taxon>
        <taxon>Corynebacteriaceae</taxon>
        <taxon>Corynebacterium</taxon>
    </lineage>
</organism>
<sequence length="1170" mass="128761">MESKMKDIDPITLSRMMGQAFPPTEQQAAVIGAPLEPMLVVAGAGAGKTATMAARVVWLVANGYVRPEEVLGLTFTRKAANELGVRIRQQLHQLAGARDFRAEASPEVLRRLEVIAPSTSTYDAYASEIVKNYGLLLPTEPGVSILDGATQWQLAWDIALAAKAIKSDIAPTTLAERIIYLGANMDSNLSSVLETKEETEAFIHNIQQSPKGPRQRAEMQTDLQNVIDAQRQRLELLPLLEQMRAKCDSENLATFATQMARAAQLASRFEEVARAERSRFKVVLLDEYQDTSHTQRLFLRALYSGACVTAVGDPMQAIYGWRGATAENLNQFVSDFPRSDGSPAEKKQLTISWRNPATVLDLANSLSDSAFAGQKRTVERLTAGPKAGDGEVTLSVLGTGEEEVGYIADLLAEEMRQRTAVGQSLSAAVLVRTNEESPAYLDALSERGVPAVIVGLAGLLSLPEVMDITSTMKVLINPSSDEDTLRLLLSPRFNIGAADVEQLRVRVQQLANVGQSERHDSSADTMLPKSPLEEFAARLDALVEESEEAGETLGLAHAIADPDIRFSDGTPLARGQESENGPMVSGRLLNYSEEGMRRIAELGAILRRLRRFSLVKTLPELVEDIAEELGIRVEAAAGQFGEATAITRPTVAHIDRFVDIAAQYSQTNSDDVSAFLGYLDFAIDHDGGLDRAPVEVPPNCVHILTMHKSKGLEWDTVVVPRVTAAQFDKPKVSSWLSRPDIVPPGAVAEVAPLAKENASEEKSSPGEVDAALTQMEASESTVNGVPELDISGAENQSKLKEALNEYKDQLRQLLVEEAQRLFYVAVTRAERKLVVTASIRPKAKNKTSTEPSHDFTKIAKKFPNHIDVWVTKESILEGGGEDSETSADADNPAIDGALWPADTLGNRREQVEAAARNVRRFLEDGSDEAPIKDDLSQVWESETTLLIEELRRKKADDIVLPMPQSLSTSEYQALVSDPEGFARRKVRPVPFKPNRFARRGTAFHAWLENRFQAHSLLDDEDLYSDRLDVFLEQEESVSERELRNLQANFEASEWADRTPEYVEVPFEISIGARRIIGRIDAVFNLGGRWTVIDWKTGRPPQGKALEIAALQLAIYRLAWSDRLQEMGLDISPTQISAGFFYVGAGKTLMPDEALLPSRIELDRKMKELLS</sequence>
<keyword evidence="9" id="KW-0238">DNA-binding</keyword>
<evidence type="ECO:0000256" key="14">
    <source>
        <dbReference type="ARBA" id="ARBA00048988"/>
    </source>
</evidence>
<keyword evidence="8 15" id="KW-0067">ATP-binding</keyword>
<dbReference type="RefSeq" id="WP_053411617.1">
    <property type="nucleotide sequence ID" value="NZ_CP006841.1"/>
</dbReference>
<keyword evidence="10" id="KW-0234">DNA repair</keyword>
<dbReference type="Gene3D" id="1.10.486.10">
    <property type="entry name" value="PCRA, domain 4"/>
    <property type="match status" value="1"/>
</dbReference>
<dbReference type="PATRIC" id="fig|1408189.4.peg.588"/>
<dbReference type="InterPro" id="IPR013986">
    <property type="entry name" value="DExx_box_DNA_helicase_dom_sf"/>
</dbReference>
<keyword evidence="19" id="KW-1185">Reference proteome</keyword>
<dbReference type="Pfam" id="PF00580">
    <property type="entry name" value="UvrD-helicase"/>
    <property type="match status" value="1"/>
</dbReference>
<dbReference type="Gene3D" id="3.40.50.300">
    <property type="entry name" value="P-loop containing nucleotide triphosphate hydrolases"/>
    <property type="match status" value="3"/>
</dbReference>
<feature type="domain" description="UvrD-like helicase C-terminal" evidence="17">
    <location>
        <begin position="357"/>
        <end position="711"/>
    </location>
</feature>
<dbReference type="Proteomes" id="UP000058446">
    <property type="component" value="Chromosome"/>
</dbReference>
<dbReference type="InterPro" id="IPR000212">
    <property type="entry name" value="DNA_helicase_UvrD/REP"/>
</dbReference>
<dbReference type="SUPFAM" id="SSF52980">
    <property type="entry name" value="Restriction endonuclease-like"/>
    <property type="match status" value="1"/>
</dbReference>
<reference evidence="18 19" key="1">
    <citation type="submission" date="2013-10" db="EMBL/GenBank/DDBJ databases">
        <title>Complete genome sequence of Corynebacterium lactis DSM 45799(T), isolated from raw cow milk.</title>
        <authorList>
            <person name="Ruckert C."/>
            <person name="Albersmeier A."/>
            <person name="Lipski A."/>
            <person name="Kalinowski J."/>
        </authorList>
    </citation>
    <scope>NUCLEOTIDE SEQUENCE [LARGE SCALE GENOMIC DNA]</scope>
    <source>
        <strain evidence="18 19">RW2-5</strain>
    </source>
</reference>
<dbReference type="GO" id="GO:0003677">
    <property type="term" value="F:DNA binding"/>
    <property type="evidence" value="ECO:0007669"/>
    <property type="project" value="UniProtKB-KW"/>
</dbReference>
<keyword evidence="6 15" id="KW-0347">Helicase</keyword>
<keyword evidence="3 15" id="KW-0547">Nucleotide-binding</keyword>